<keyword evidence="2" id="KW-0812">Transmembrane</keyword>
<organism evidence="3">
    <name type="scientific">Trieres chinensis</name>
    <name type="common">Marine centric diatom</name>
    <name type="synonym">Odontella sinensis</name>
    <dbReference type="NCBI Taxonomy" id="1514140"/>
    <lineage>
        <taxon>Eukaryota</taxon>
        <taxon>Sar</taxon>
        <taxon>Stramenopiles</taxon>
        <taxon>Ochrophyta</taxon>
        <taxon>Bacillariophyta</taxon>
        <taxon>Mediophyceae</taxon>
        <taxon>Biddulphiophycidae</taxon>
        <taxon>Eupodiscales</taxon>
        <taxon>Parodontellaceae</taxon>
        <taxon>Trieres</taxon>
    </lineage>
</organism>
<dbReference type="EMBL" id="HBGO01034085">
    <property type="protein sequence ID" value="CAD9358994.1"/>
    <property type="molecule type" value="Transcribed_RNA"/>
</dbReference>
<gene>
    <name evidence="3" type="ORF">OSIN01602_LOCUS19707</name>
</gene>
<keyword evidence="2" id="KW-1133">Transmembrane helix</keyword>
<reference evidence="3" key="1">
    <citation type="submission" date="2021-01" db="EMBL/GenBank/DDBJ databases">
        <authorList>
            <person name="Corre E."/>
            <person name="Pelletier E."/>
            <person name="Niang G."/>
            <person name="Scheremetjew M."/>
            <person name="Finn R."/>
            <person name="Kale V."/>
            <person name="Holt S."/>
            <person name="Cochrane G."/>
            <person name="Meng A."/>
            <person name="Brown T."/>
            <person name="Cohen L."/>
        </authorList>
    </citation>
    <scope>NUCLEOTIDE SEQUENCE</scope>
    <source>
        <strain evidence="3">Grunow 1884</strain>
    </source>
</reference>
<evidence type="ECO:0000313" key="3">
    <source>
        <dbReference type="EMBL" id="CAD9358994.1"/>
    </source>
</evidence>
<accession>A0A7S2EUZ8</accession>
<protein>
    <submittedName>
        <fullName evidence="3">Uncharacterized protein</fullName>
    </submittedName>
</protein>
<feature type="compositionally biased region" description="Polar residues" evidence="1">
    <location>
        <begin position="1"/>
        <end position="13"/>
    </location>
</feature>
<evidence type="ECO:0000256" key="2">
    <source>
        <dbReference type="SAM" id="Phobius"/>
    </source>
</evidence>
<keyword evidence="2" id="KW-0472">Membrane</keyword>
<evidence type="ECO:0000256" key="1">
    <source>
        <dbReference type="SAM" id="MobiDB-lite"/>
    </source>
</evidence>
<feature type="region of interest" description="Disordered" evidence="1">
    <location>
        <begin position="1"/>
        <end position="37"/>
    </location>
</feature>
<sequence length="212" mass="23220">MQQNVNSNSSLYTPLSLASRSSPPPTEGLPSHLQPPAASLNQHQKDLHLKDLGTVGLFLRAAVASPLLTLSSRLRQGRPSFHSVFASCFLLSLGLSLLLPPKPPLLPLLYPFCLCLPYLRALMNIPASFHFLPTPGNKIFLCPLHKLLDQVVHQLLHVNREVHSGFHPNLLIYNLLLVSLLTLLVTSDLFGDKPASDTSSDFFSVASHISPK</sequence>
<name>A0A7S2EUZ8_TRICV</name>
<proteinExistence type="predicted"/>
<feature type="transmembrane region" description="Helical" evidence="2">
    <location>
        <begin position="170"/>
        <end position="190"/>
    </location>
</feature>
<dbReference type="AlphaFoldDB" id="A0A7S2EUZ8"/>